<reference evidence="1 2" key="1">
    <citation type="submission" date="2023-07" db="EMBL/GenBank/DDBJ databases">
        <title>Sequencing the genomes of 1000 actinobacteria strains.</title>
        <authorList>
            <person name="Klenk H.-P."/>
        </authorList>
    </citation>
    <scope>NUCLEOTIDE SEQUENCE [LARGE SCALE GENOMIC DNA]</scope>
    <source>
        <strain evidence="1 2">DSM 44388</strain>
    </source>
</reference>
<keyword evidence="2" id="KW-1185">Reference proteome</keyword>
<proteinExistence type="predicted"/>
<dbReference type="RefSeq" id="WP_307238108.1">
    <property type="nucleotide sequence ID" value="NZ_JAUSQZ010000001.1"/>
</dbReference>
<evidence type="ECO:0000313" key="2">
    <source>
        <dbReference type="Proteomes" id="UP001235712"/>
    </source>
</evidence>
<name>A0ABT9NWT5_9ACTN</name>
<evidence type="ECO:0008006" key="3">
    <source>
        <dbReference type="Google" id="ProtNLM"/>
    </source>
</evidence>
<gene>
    <name evidence="1" type="ORF">J2S57_000640</name>
</gene>
<dbReference type="Proteomes" id="UP001235712">
    <property type="component" value="Unassembled WGS sequence"/>
</dbReference>
<accession>A0ABT9NWT5</accession>
<organism evidence="1 2">
    <name type="scientific">Kineosporia succinea</name>
    <dbReference type="NCBI Taxonomy" id="84632"/>
    <lineage>
        <taxon>Bacteria</taxon>
        <taxon>Bacillati</taxon>
        <taxon>Actinomycetota</taxon>
        <taxon>Actinomycetes</taxon>
        <taxon>Kineosporiales</taxon>
        <taxon>Kineosporiaceae</taxon>
        <taxon>Kineosporia</taxon>
    </lineage>
</organism>
<comment type="caution">
    <text evidence="1">The sequence shown here is derived from an EMBL/GenBank/DDBJ whole genome shotgun (WGS) entry which is preliminary data.</text>
</comment>
<protein>
    <recommendedName>
        <fullName evidence="3">HEXXH motif-containing protein</fullName>
    </recommendedName>
</protein>
<sequence length="385" mass="42224">MTPPSRRTVRRVDAPDPDRLVESIRARGVVLDRWHDRLGELLEVRGQDAECRALLATLQYAARPPRHRSGAPADLLTRLRDALSHQIDLIVRAAALDVASAQFYRGLQADLSGISPEAPGDPIGVLLQRVADQVHAFYEHALGELPDSAWPAVSWQLAPLRDHPLRVSPDADPYTAEGCTVVLAPDETLVKLRAVAGYFGPEAYLSLPQILVHEFFAHVPTRPRENHDIGVFTEGLMDWAALVLFETTFTGPSLHHGQHLHDLRKDHPGLVRRRHTDEGDVAFPTRATGHLMAQRVVDWWAGQNSGLDLTGIRLRLAGLAARLNVYDGGLSMAEKDVFVTAMTPGNPAMAQALRHYLHHPDGPLEPLLAAAGVSRTGDTNSKEPA</sequence>
<dbReference type="EMBL" id="JAUSQZ010000001">
    <property type="protein sequence ID" value="MDP9824891.1"/>
    <property type="molecule type" value="Genomic_DNA"/>
</dbReference>
<evidence type="ECO:0000313" key="1">
    <source>
        <dbReference type="EMBL" id="MDP9824891.1"/>
    </source>
</evidence>